<dbReference type="EMBL" id="JARXRO010000018">
    <property type="protein sequence ID" value="MDH5834566.1"/>
    <property type="molecule type" value="Genomic_DNA"/>
</dbReference>
<dbReference type="InterPro" id="IPR005498">
    <property type="entry name" value="T4SS_VirB10/TraB/TrbI"/>
</dbReference>
<dbReference type="Proteomes" id="UP001156873">
    <property type="component" value="Unassembled WGS sequence"/>
</dbReference>
<organism evidence="7 8">
    <name type="scientific">Luteimonas kalidii</name>
    <dbReference type="NCBI Taxonomy" id="3042025"/>
    <lineage>
        <taxon>Bacteria</taxon>
        <taxon>Pseudomonadati</taxon>
        <taxon>Pseudomonadota</taxon>
        <taxon>Gammaproteobacteria</taxon>
        <taxon>Lysobacterales</taxon>
        <taxon>Lysobacteraceae</taxon>
        <taxon>Luteimonas</taxon>
    </lineage>
</organism>
<evidence type="ECO:0000256" key="2">
    <source>
        <dbReference type="ARBA" id="ARBA00010265"/>
    </source>
</evidence>
<keyword evidence="3" id="KW-0812">Transmembrane</keyword>
<comment type="similarity">
    <text evidence="2">Belongs to the TrbI/VirB10 family.</text>
</comment>
<comment type="subcellular location">
    <subcellularLocation>
        <location evidence="1">Membrane</location>
        <topology evidence="1">Single-pass membrane protein</topology>
    </subcellularLocation>
</comment>
<evidence type="ECO:0000256" key="3">
    <source>
        <dbReference type="ARBA" id="ARBA00022692"/>
    </source>
</evidence>
<evidence type="ECO:0000256" key="1">
    <source>
        <dbReference type="ARBA" id="ARBA00004167"/>
    </source>
</evidence>
<sequence length="340" mass="35913">MLLLVAAFLIFGSAMSGKDESTSRAGNQQPLVIPEAPDLPDLPPPAPMPVDDSAELPPLPVIEDQAPAPAVRGLPSISDPDVPSLLERRMRDSAGIHAGSQGPAGSPGSLSPDEYARMISGQTGAGPDSLAPATASRGRSSAQPLYNPNTLLLRGTYIRCVLESRIITDVPGFTSCIVTEPVYSVNGRKLLLPRGSKVMGRYQSDAIIGERAAIVWDRITTPNGLDVNMSSPGVDMLGSAGNEGHYSAHWGQRISSALMISLLSDAFKYVGAKNGPPSTSFEGGVAIQNPYESNTARTMERLANMALERSMARPPTVTINQGTILNVYVAHDVDFAAVLR</sequence>
<keyword evidence="5" id="KW-0472">Membrane</keyword>
<name>A0ABT6JV52_9GAMM</name>
<feature type="region of interest" description="Disordered" evidence="6">
    <location>
        <begin position="95"/>
        <end position="144"/>
    </location>
</feature>
<accession>A0ABT6JV52</accession>
<comment type="caution">
    <text evidence="7">The sequence shown here is derived from an EMBL/GenBank/DDBJ whole genome shotgun (WGS) entry which is preliminary data.</text>
</comment>
<feature type="compositionally biased region" description="Low complexity" evidence="6">
    <location>
        <begin position="99"/>
        <end position="112"/>
    </location>
</feature>
<proteinExistence type="inferred from homology"/>
<evidence type="ECO:0000313" key="7">
    <source>
        <dbReference type="EMBL" id="MDH5834566.1"/>
    </source>
</evidence>
<evidence type="ECO:0000256" key="6">
    <source>
        <dbReference type="SAM" id="MobiDB-lite"/>
    </source>
</evidence>
<evidence type="ECO:0000256" key="5">
    <source>
        <dbReference type="ARBA" id="ARBA00023136"/>
    </source>
</evidence>
<evidence type="ECO:0000313" key="8">
    <source>
        <dbReference type="Proteomes" id="UP001156873"/>
    </source>
</evidence>
<dbReference type="Gene3D" id="2.40.128.260">
    <property type="entry name" value="Type IV secretion system, VirB10/TraB/TrbI"/>
    <property type="match status" value="1"/>
</dbReference>
<reference evidence="7 8" key="1">
    <citation type="submission" date="2023-04" db="EMBL/GenBank/DDBJ databases">
        <title>Luteimonas sp. M1R5S59.</title>
        <authorList>
            <person name="Sun J.-Q."/>
        </authorList>
    </citation>
    <scope>NUCLEOTIDE SEQUENCE [LARGE SCALE GENOMIC DNA]</scope>
    <source>
        <strain evidence="7 8">M1R5S59</strain>
    </source>
</reference>
<gene>
    <name evidence="7" type="ORF">QFW81_11630</name>
</gene>
<feature type="region of interest" description="Disordered" evidence="6">
    <location>
        <begin position="17"/>
        <end position="60"/>
    </location>
</feature>
<protein>
    <submittedName>
        <fullName evidence="7">TrbI/VirB10 family protein</fullName>
    </submittedName>
</protein>
<keyword evidence="8" id="KW-1185">Reference proteome</keyword>
<dbReference type="CDD" id="cd16429">
    <property type="entry name" value="VirB10"/>
    <property type="match status" value="1"/>
</dbReference>
<evidence type="ECO:0000256" key="4">
    <source>
        <dbReference type="ARBA" id="ARBA00022989"/>
    </source>
</evidence>
<dbReference type="RefSeq" id="WP_280578940.1">
    <property type="nucleotide sequence ID" value="NZ_JARXRO010000018.1"/>
</dbReference>
<keyword evidence="4" id="KW-1133">Transmembrane helix</keyword>
<dbReference type="InterPro" id="IPR042217">
    <property type="entry name" value="T4SS_VirB10/TrbI"/>
</dbReference>
<dbReference type="Pfam" id="PF03743">
    <property type="entry name" value="TrbI"/>
    <property type="match status" value="1"/>
</dbReference>